<dbReference type="EMBL" id="CAJOBA010053642">
    <property type="protein sequence ID" value="CAF4266916.1"/>
    <property type="molecule type" value="Genomic_DNA"/>
</dbReference>
<evidence type="ECO:0000313" key="3">
    <source>
        <dbReference type="EMBL" id="CAF4266916.1"/>
    </source>
</evidence>
<evidence type="ECO:0000256" key="1">
    <source>
        <dbReference type="SAM" id="MobiDB-lite"/>
    </source>
</evidence>
<dbReference type="Proteomes" id="UP000682733">
    <property type="component" value="Unassembled WGS sequence"/>
</dbReference>
<dbReference type="Proteomes" id="UP000677228">
    <property type="component" value="Unassembled WGS sequence"/>
</dbReference>
<feature type="non-terminal residue" evidence="3">
    <location>
        <position position="33"/>
    </location>
</feature>
<dbReference type="EMBL" id="CAJNOK010031746">
    <property type="protein sequence ID" value="CAF1475808.1"/>
    <property type="molecule type" value="Genomic_DNA"/>
</dbReference>
<proteinExistence type="predicted"/>
<feature type="compositionally biased region" description="Acidic residues" evidence="1">
    <location>
        <begin position="18"/>
        <end position="33"/>
    </location>
</feature>
<dbReference type="AlphaFoldDB" id="A0A8S2T4G1"/>
<comment type="caution">
    <text evidence="3">The sequence shown here is derived from an EMBL/GenBank/DDBJ whole genome shotgun (WGS) entry which is preliminary data.</text>
</comment>
<gene>
    <name evidence="2" type="ORF">OVA965_LOCUS35846</name>
    <name evidence="3" type="ORF">TMI583_LOCUS36826</name>
</gene>
<accession>A0A8S2T4G1</accession>
<name>A0A8S2T4G1_9BILA</name>
<reference evidence="3" key="1">
    <citation type="submission" date="2021-02" db="EMBL/GenBank/DDBJ databases">
        <authorList>
            <person name="Nowell W R."/>
        </authorList>
    </citation>
    <scope>NUCLEOTIDE SEQUENCE</scope>
</reference>
<sequence>MATAEDTATTREQVHDPDDVDDENDDDETFRIG</sequence>
<organism evidence="3 4">
    <name type="scientific">Didymodactylos carnosus</name>
    <dbReference type="NCBI Taxonomy" id="1234261"/>
    <lineage>
        <taxon>Eukaryota</taxon>
        <taxon>Metazoa</taxon>
        <taxon>Spiralia</taxon>
        <taxon>Gnathifera</taxon>
        <taxon>Rotifera</taxon>
        <taxon>Eurotatoria</taxon>
        <taxon>Bdelloidea</taxon>
        <taxon>Philodinida</taxon>
        <taxon>Philodinidae</taxon>
        <taxon>Didymodactylos</taxon>
    </lineage>
</organism>
<evidence type="ECO:0000313" key="2">
    <source>
        <dbReference type="EMBL" id="CAF1475808.1"/>
    </source>
</evidence>
<protein>
    <submittedName>
        <fullName evidence="3">Uncharacterized protein</fullName>
    </submittedName>
</protein>
<feature type="region of interest" description="Disordered" evidence="1">
    <location>
        <begin position="1"/>
        <end position="33"/>
    </location>
</feature>
<feature type="compositionally biased region" description="Basic and acidic residues" evidence="1">
    <location>
        <begin position="8"/>
        <end position="17"/>
    </location>
</feature>
<evidence type="ECO:0000313" key="4">
    <source>
        <dbReference type="Proteomes" id="UP000682733"/>
    </source>
</evidence>